<dbReference type="CDD" id="cd06223">
    <property type="entry name" value="PRTases_typeI"/>
    <property type="match status" value="1"/>
</dbReference>
<sequence length="182" mass="20677">MDPRIESILINTEELDAGIKRASDYINQTYQHNPQPPIIIGILKGCIPFIGKLLPGVSIDVELDFLTVTSYHGIQRNHNVKIVTDLVTNVENRDVILVEDVVDTANTIAKISDLIRMRKARSLRIVTLLDKPSQRLQDLKVDFACFTIEPHFVVGFGLDYLQLLRNLPYIGILKPEVYKKKK</sequence>
<dbReference type="InterPro" id="IPR050408">
    <property type="entry name" value="HGPRT"/>
</dbReference>
<dbReference type="PANTHER" id="PTHR43340:SF1">
    <property type="entry name" value="HYPOXANTHINE PHOSPHORIBOSYLTRANSFERASE"/>
    <property type="match status" value="1"/>
</dbReference>
<name>A0ABU0LYF0_9BACT</name>
<keyword evidence="12 15" id="KW-0460">Magnesium</keyword>
<dbReference type="InterPro" id="IPR005904">
    <property type="entry name" value="Hxn_phspho_trans"/>
</dbReference>
<keyword evidence="18" id="KW-1185">Reference proteome</keyword>
<keyword evidence="9 15" id="KW-0479">Metal-binding</keyword>
<reference evidence="17" key="1">
    <citation type="submission" date="2023-07" db="EMBL/GenBank/DDBJ databases">
        <title>Genomic Encyclopedia of Type Strains, Phase IV (KMG-IV): sequencing the most valuable type-strain genomes for metagenomic binning, comparative biology and taxonomic classification.</title>
        <authorList>
            <person name="Goeker M."/>
        </authorList>
    </citation>
    <scope>NUCLEOTIDE SEQUENCE [LARGE SCALE GENOMIC DNA]</scope>
    <source>
        <strain evidence="17">DSM 21204</strain>
    </source>
</reference>
<dbReference type="GO" id="GO:0016757">
    <property type="term" value="F:glycosyltransferase activity"/>
    <property type="evidence" value="ECO:0007669"/>
    <property type="project" value="UniProtKB-KW"/>
</dbReference>
<gene>
    <name evidence="17" type="ORF">J2Z62_000170</name>
</gene>
<comment type="similarity">
    <text evidence="5 15">Belongs to the purine/pyrimidine phosphoribosyltransferase family.</text>
</comment>
<dbReference type="EMBL" id="JAUSWO010000001">
    <property type="protein sequence ID" value="MDQ0513732.1"/>
    <property type="molecule type" value="Genomic_DNA"/>
</dbReference>
<evidence type="ECO:0000256" key="12">
    <source>
        <dbReference type="ARBA" id="ARBA00022842"/>
    </source>
</evidence>
<evidence type="ECO:0000256" key="8">
    <source>
        <dbReference type="ARBA" id="ARBA00022679"/>
    </source>
</evidence>
<evidence type="ECO:0000256" key="9">
    <source>
        <dbReference type="ARBA" id="ARBA00022723"/>
    </source>
</evidence>
<protein>
    <recommendedName>
        <fullName evidence="15">Hypoxanthine phosphoribosyltransferase</fullName>
        <ecNumber evidence="15">2.4.2.8</ecNumber>
    </recommendedName>
</protein>
<dbReference type="PANTHER" id="PTHR43340">
    <property type="entry name" value="HYPOXANTHINE-GUANINE PHOSPHORIBOSYLTRANSFERASE"/>
    <property type="match status" value="1"/>
</dbReference>
<comment type="caution">
    <text evidence="17">The sequence shown here is derived from an EMBL/GenBank/DDBJ whole genome shotgun (WGS) entry which is preliminary data.</text>
</comment>
<keyword evidence="11 15" id="KW-0547">Nucleotide-binding</keyword>
<evidence type="ECO:0000256" key="5">
    <source>
        <dbReference type="ARBA" id="ARBA00008391"/>
    </source>
</evidence>
<evidence type="ECO:0000256" key="4">
    <source>
        <dbReference type="ARBA" id="ARBA00004676"/>
    </source>
</evidence>
<accession>A0ABU0LYF0</accession>
<evidence type="ECO:0000256" key="3">
    <source>
        <dbReference type="ARBA" id="ARBA00004669"/>
    </source>
</evidence>
<dbReference type="RefSeq" id="WP_256547568.1">
    <property type="nucleotide sequence ID" value="NZ_CP101809.1"/>
</dbReference>
<evidence type="ECO:0000256" key="6">
    <source>
        <dbReference type="ARBA" id="ARBA00022490"/>
    </source>
</evidence>
<dbReference type="Gene3D" id="3.40.50.2020">
    <property type="match status" value="1"/>
</dbReference>
<evidence type="ECO:0000256" key="7">
    <source>
        <dbReference type="ARBA" id="ARBA00022676"/>
    </source>
</evidence>
<evidence type="ECO:0000256" key="13">
    <source>
        <dbReference type="ARBA" id="ARBA00048811"/>
    </source>
</evidence>
<evidence type="ECO:0000256" key="1">
    <source>
        <dbReference type="ARBA" id="ARBA00001946"/>
    </source>
</evidence>
<evidence type="ECO:0000256" key="14">
    <source>
        <dbReference type="ARBA" id="ARBA00049402"/>
    </source>
</evidence>
<dbReference type="SUPFAM" id="SSF53271">
    <property type="entry name" value="PRTase-like"/>
    <property type="match status" value="1"/>
</dbReference>
<keyword evidence="6 15" id="KW-0963">Cytoplasm</keyword>
<comment type="cofactor">
    <cofactor evidence="1 15">
        <name>Mg(2+)</name>
        <dbReference type="ChEBI" id="CHEBI:18420"/>
    </cofactor>
</comment>
<dbReference type="EC" id="2.4.2.8" evidence="15"/>
<comment type="catalytic activity">
    <reaction evidence="13">
        <text>GMP + diphosphate = guanine + 5-phospho-alpha-D-ribose 1-diphosphate</text>
        <dbReference type="Rhea" id="RHEA:25424"/>
        <dbReference type="ChEBI" id="CHEBI:16235"/>
        <dbReference type="ChEBI" id="CHEBI:33019"/>
        <dbReference type="ChEBI" id="CHEBI:58017"/>
        <dbReference type="ChEBI" id="CHEBI:58115"/>
        <dbReference type="EC" id="2.4.2.8"/>
    </reaction>
    <physiologicalReaction direction="right-to-left" evidence="13">
        <dbReference type="Rhea" id="RHEA:25426"/>
    </physiologicalReaction>
</comment>
<evidence type="ECO:0000313" key="17">
    <source>
        <dbReference type="EMBL" id="MDQ0513732.1"/>
    </source>
</evidence>
<dbReference type="Pfam" id="PF00156">
    <property type="entry name" value="Pribosyltran"/>
    <property type="match status" value="1"/>
</dbReference>
<evidence type="ECO:0000256" key="10">
    <source>
        <dbReference type="ARBA" id="ARBA00022726"/>
    </source>
</evidence>
<dbReference type="NCBIfam" id="TIGR01203">
    <property type="entry name" value="HGPRTase"/>
    <property type="match status" value="1"/>
</dbReference>
<evidence type="ECO:0000256" key="15">
    <source>
        <dbReference type="RuleBase" id="RU364099"/>
    </source>
</evidence>
<keyword evidence="10 15" id="KW-0660">Purine salvage</keyword>
<comment type="pathway">
    <text evidence="3 15">Purine metabolism; IMP biosynthesis via salvage pathway; IMP from hypoxanthine: step 1/1.</text>
</comment>
<dbReference type="InterPro" id="IPR029057">
    <property type="entry name" value="PRTase-like"/>
</dbReference>
<keyword evidence="8 15" id="KW-0808">Transferase</keyword>
<feature type="domain" description="Phosphoribosyltransferase" evidence="16">
    <location>
        <begin position="14"/>
        <end position="160"/>
    </location>
</feature>
<comment type="catalytic activity">
    <reaction evidence="14">
        <text>IMP + diphosphate = hypoxanthine + 5-phospho-alpha-D-ribose 1-diphosphate</text>
        <dbReference type="Rhea" id="RHEA:17973"/>
        <dbReference type="ChEBI" id="CHEBI:17368"/>
        <dbReference type="ChEBI" id="CHEBI:33019"/>
        <dbReference type="ChEBI" id="CHEBI:58017"/>
        <dbReference type="ChEBI" id="CHEBI:58053"/>
        <dbReference type="EC" id="2.4.2.8"/>
    </reaction>
    <physiologicalReaction direction="right-to-left" evidence="14">
        <dbReference type="Rhea" id="RHEA:17975"/>
    </physiologicalReaction>
</comment>
<comment type="subcellular location">
    <subcellularLocation>
        <location evidence="2 15">Cytoplasm</location>
    </subcellularLocation>
</comment>
<evidence type="ECO:0000259" key="16">
    <source>
        <dbReference type="Pfam" id="PF00156"/>
    </source>
</evidence>
<comment type="pathway">
    <text evidence="4">Purine metabolism; GMP biosynthesis via salvage pathway; GMP from guanine: step 1/1.</text>
</comment>
<evidence type="ECO:0000313" key="18">
    <source>
        <dbReference type="Proteomes" id="UP001240643"/>
    </source>
</evidence>
<organism evidence="17 18">
    <name type="scientific">Mycoplasmoides fastidiosum</name>
    <dbReference type="NCBI Taxonomy" id="92758"/>
    <lineage>
        <taxon>Bacteria</taxon>
        <taxon>Bacillati</taxon>
        <taxon>Mycoplasmatota</taxon>
        <taxon>Mycoplasmoidales</taxon>
        <taxon>Mycoplasmoidaceae</taxon>
        <taxon>Mycoplasmoides</taxon>
    </lineage>
</organism>
<proteinExistence type="inferred from homology"/>
<keyword evidence="7 15" id="KW-0328">Glycosyltransferase</keyword>
<dbReference type="InterPro" id="IPR000836">
    <property type="entry name" value="PRTase_dom"/>
</dbReference>
<evidence type="ECO:0000256" key="2">
    <source>
        <dbReference type="ARBA" id="ARBA00004496"/>
    </source>
</evidence>
<dbReference type="Proteomes" id="UP001240643">
    <property type="component" value="Unassembled WGS sequence"/>
</dbReference>
<evidence type="ECO:0000256" key="11">
    <source>
        <dbReference type="ARBA" id="ARBA00022741"/>
    </source>
</evidence>